<dbReference type="SUPFAM" id="SSF52540">
    <property type="entry name" value="P-loop containing nucleoside triphosphate hydrolases"/>
    <property type="match status" value="1"/>
</dbReference>
<name>A0A6J5S0K4_9CAUD</name>
<evidence type="ECO:0000313" key="3">
    <source>
        <dbReference type="EMBL" id="CAB4200542.1"/>
    </source>
</evidence>
<dbReference type="InterPro" id="IPR027417">
    <property type="entry name" value="P-loop_NTPase"/>
</dbReference>
<dbReference type="Gene3D" id="3.40.1360.10">
    <property type="match status" value="1"/>
</dbReference>
<evidence type="ECO:0000256" key="1">
    <source>
        <dbReference type="SAM" id="MobiDB-lite"/>
    </source>
</evidence>
<dbReference type="Pfam" id="PF13481">
    <property type="entry name" value="AAA_25"/>
    <property type="match status" value="1"/>
</dbReference>
<proteinExistence type="predicted"/>
<feature type="region of interest" description="Disordered" evidence="1">
    <location>
        <begin position="1"/>
        <end position="20"/>
    </location>
</feature>
<evidence type="ECO:0000259" key="2">
    <source>
        <dbReference type="Pfam" id="PF13362"/>
    </source>
</evidence>
<dbReference type="Gene3D" id="3.40.50.300">
    <property type="entry name" value="P-loop containing nucleotide triphosphate hydrolases"/>
    <property type="match status" value="1"/>
</dbReference>
<dbReference type="CDD" id="cd01029">
    <property type="entry name" value="TOPRIM_primases"/>
    <property type="match status" value="1"/>
</dbReference>
<sequence>MADLSKILGGPWSPPVSPVPQAPEVQFAEAIRRAGLEVPEIILDGKIHRFRSTESKKFDRSGWYVGHLDGIPCITFGCWKQDITQTVKADMGGKKWTPAEEMAHIARVAAAKKQRDAEIERDRSVAASTVETIWGGGVQASPEHPYLKRKGVEPNGARVTGDGRLMLPLFSSDGELSSLQYIDESGGKLYHSGGQTGGMYWMLGTLDQPGVLYIAEGFATAATIHQATNRPCIVAYSASNLVPVTGSLREQMPVQELVIVADNDESGIGQRYAEQASAKYGARMIVMPTKGDANDYAQAGNDLKDLLVPQRVEALANVVPISEFMSEGVGISYVWQHILARGWLYAMTANPGSGKTSVSLYMAVMMALGRPLMGKKTMPCKVLFLCGENPQDVRLRMEVMLLEMGLSVDALHGRIYFTRRPFAIDDGLQLARFASEAVSHGPYELMFIDTGPAHSSADDENDNRAMHDLAIAMRELMAPLGMPCTIALMHPSKGAIKESLLPRGGSAFVGSIDGCLCLWRESGETTTELFAHGQKFRGRHFEPMYFDLKPVNHPTALDNFGDSIGTVIATPGIKPEGDQESSAGLPKGVPEAIDMLEDAIEACGYNRAPEDLPFVCAEAWNDHEEKNGQHATPANRRQALSRARKKLKDNGIMREVQGGYQVTEHAMSTVFAGCFMGLKFYGNGQV</sequence>
<reference evidence="3" key="1">
    <citation type="submission" date="2020-05" db="EMBL/GenBank/DDBJ databases">
        <authorList>
            <person name="Chiriac C."/>
            <person name="Salcher M."/>
            <person name="Ghai R."/>
            <person name="Kavagutti S V."/>
        </authorList>
    </citation>
    <scope>NUCLEOTIDE SEQUENCE</scope>
</reference>
<protein>
    <submittedName>
        <fullName evidence="3">Archaeal primase DnaG/twinkle, TOPRIM domain</fullName>
    </submittedName>
</protein>
<gene>
    <name evidence="3" type="ORF">UFOVP1355_51</name>
</gene>
<dbReference type="SUPFAM" id="SSF56731">
    <property type="entry name" value="DNA primase core"/>
    <property type="match status" value="1"/>
</dbReference>
<dbReference type="InterPro" id="IPR034154">
    <property type="entry name" value="TOPRIM_DnaG/twinkle"/>
</dbReference>
<dbReference type="Pfam" id="PF13362">
    <property type="entry name" value="Toprim_3"/>
    <property type="match status" value="1"/>
</dbReference>
<accession>A0A6J5S0K4</accession>
<dbReference type="InterPro" id="IPR006171">
    <property type="entry name" value="TOPRIM_dom"/>
</dbReference>
<feature type="domain" description="Toprim" evidence="2">
    <location>
        <begin position="212"/>
        <end position="299"/>
    </location>
</feature>
<organism evidence="3">
    <name type="scientific">uncultured Caudovirales phage</name>
    <dbReference type="NCBI Taxonomy" id="2100421"/>
    <lineage>
        <taxon>Viruses</taxon>
        <taxon>Duplodnaviria</taxon>
        <taxon>Heunggongvirae</taxon>
        <taxon>Uroviricota</taxon>
        <taxon>Caudoviricetes</taxon>
        <taxon>Peduoviridae</taxon>
        <taxon>Maltschvirus</taxon>
        <taxon>Maltschvirus maltsch</taxon>
    </lineage>
</organism>
<dbReference type="EMBL" id="LR797288">
    <property type="protein sequence ID" value="CAB4200542.1"/>
    <property type="molecule type" value="Genomic_DNA"/>
</dbReference>